<keyword evidence="1" id="KW-0175">Coiled coil</keyword>
<dbReference type="GeneID" id="27427002"/>
<protein>
    <submittedName>
        <fullName evidence="2">Fuselloviral protein SSV2p10</fullName>
    </submittedName>
</protein>
<evidence type="ECO:0000256" key="1">
    <source>
        <dbReference type="SAM" id="Coils"/>
    </source>
</evidence>
<feature type="coiled-coil region" evidence="1">
    <location>
        <begin position="180"/>
        <end position="207"/>
    </location>
</feature>
<proteinExistence type="predicted"/>
<accession>A0A157SYV8</accession>
<gene>
    <name evidence="2" type="ORF">SSOP1_0701</name>
</gene>
<evidence type="ECO:0000313" key="3">
    <source>
        <dbReference type="Proteomes" id="UP000076770"/>
    </source>
</evidence>
<dbReference type="RefSeq" id="WP_015972998.1">
    <property type="nucleotide sequence ID" value="NZ_LT549890.1"/>
</dbReference>
<dbReference type="OrthoDB" id="384429at2157"/>
<dbReference type="Proteomes" id="UP000076770">
    <property type="component" value="Chromosome i"/>
</dbReference>
<organism evidence="2 3">
    <name type="scientific">Saccharolobus solfataricus</name>
    <name type="common">Sulfolobus solfataricus</name>
    <dbReference type="NCBI Taxonomy" id="2287"/>
    <lineage>
        <taxon>Archaea</taxon>
        <taxon>Thermoproteota</taxon>
        <taxon>Thermoprotei</taxon>
        <taxon>Sulfolobales</taxon>
        <taxon>Sulfolobaceae</taxon>
        <taxon>Saccharolobus</taxon>
    </lineage>
</organism>
<reference evidence="3" key="1">
    <citation type="submission" date="2016-04" db="EMBL/GenBank/DDBJ databases">
        <authorList>
            <person name="Shah S.A."/>
            <person name="Garrett R.A."/>
        </authorList>
    </citation>
    <scope>NUCLEOTIDE SEQUENCE [LARGE SCALE GENOMIC DNA]</scope>
    <source>
        <strain evidence="3">ATCC 35091 / DSM 1616 / JCM 8930 / NBRC 15331 / P1</strain>
    </source>
</reference>
<evidence type="ECO:0000313" key="2">
    <source>
        <dbReference type="EMBL" id="SAI84255.1"/>
    </source>
</evidence>
<sequence length="310" mass="36165">MSHTNANSNGNSDSQTTTKKLFNNSAVRQLAVRQPAYKTNSNTTPLSQKEGLDTQNLTHSISLSDREKLLELLKQDRTLLEQVEILKLLERIREEGLVGNAMIFFRVSYALKELYDRYYAPKKPTLSPKLQAIREAIFRIILDDLILSRKIDAETLRQLGYEVPNLEEVKKAERVVYMPIIQKEETEEKEEKEEQNEETEFERELNEFENFLMKFIFIEKNMFKNGYIVTKPLADQIFEYLDKLIEMANGNVKTKLVELKESLSNNALNEKHFSYTCSAIDRLPIAIIPKAVRLDIEELLQKMVKRKKLR</sequence>
<dbReference type="PATRIC" id="fig|2287.9.peg.708"/>
<dbReference type="EMBL" id="LT549890">
    <property type="protein sequence ID" value="SAI84255.1"/>
    <property type="molecule type" value="Genomic_DNA"/>
</dbReference>
<dbReference type="AlphaFoldDB" id="A0A157SYV8"/>
<name>A0A157SYV8_SACSO</name>